<evidence type="ECO:0000313" key="3">
    <source>
        <dbReference type="EMBL" id="UWP61015.1"/>
    </source>
</evidence>
<dbReference type="InterPro" id="IPR043129">
    <property type="entry name" value="ATPase_NBD"/>
</dbReference>
<dbReference type="Pfam" id="PF05378">
    <property type="entry name" value="Hydant_A_N"/>
    <property type="match status" value="1"/>
</dbReference>
<dbReference type="SUPFAM" id="SSF53067">
    <property type="entry name" value="Actin-like ATPase domain"/>
    <property type="match status" value="1"/>
</dbReference>
<dbReference type="PANTHER" id="PTHR11365:SF2">
    <property type="entry name" value="5-OXOPROLINASE"/>
    <property type="match status" value="1"/>
</dbReference>
<dbReference type="InterPro" id="IPR002821">
    <property type="entry name" value="Hydantoinase_A"/>
</dbReference>
<dbReference type="Proteomes" id="UP001060164">
    <property type="component" value="Chromosome"/>
</dbReference>
<sequence>MLILGVDTGGTYTDGVIMDRDTGTVVHTAKALTTQYDLTVGIRNCMDALGFESWQQIDMVSLSTTLATNAIVEGKGSRVGLLLLGGRPDGEVPADISAELPARVDIRGGISRPLDESELDDKLAGLRHTCDAVAISGYASIRNPEHERQAARRVAEVLDLPVVCAHELSGSLGFYERTVTAVLNARLIPIIRNLITTVYDVMRERGIRAPVMIVRGDGSLMRADYAVERPVETVLSGPAASVIGARFLSGCQDCLVVDMGGTTTDIACLQNGQCKVSEEGTCLAGWRTRVKALEICTFGLGGDSEIRRRPNGTIQIGPRRVVPLCRAGMCSGKSGLTPTDILHVTGEYVQWESSSSVRGIEVFAQKAAAGAGIPALQAAQKLRGKIVEKLAKYCRESVDVFGNANIRILVGAGAPAPVWLRDAAARLGMRCDIPEHAGVANAVGAAVGQIIETSAVLLRRNKWNESYYIYTEKERLRALTYDRAKELAHHLAYQYAEEKAKFAGAADFHIDRKEWEVRDQDGTFVEWHVQATAVGYP</sequence>
<dbReference type="RefSeq" id="WP_049898412.1">
    <property type="nucleotide sequence ID" value="NZ_CABLBR010000036.1"/>
</dbReference>
<dbReference type="InterPro" id="IPR045079">
    <property type="entry name" value="Oxoprolinase-like"/>
</dbReference>
<dbReference type="Pfam" id="PF01968">
    <property type="entry name" value="Hydantoinase_A"/>
    <property type="match status" value="1"/>
</dbReference>
<dbReference type="PANTHER" id="PTHR11365">
    <property type="entry name" value="5-OXOPROLINASE RELATED"/>
    <property type="match status" value="1"/>
</dbReference>
<reference evidence="3" key="1">
    <citation type="journal article" date="2022" name="Cell">
        <title>Design, construction, and in vivo augmentation of a complex gut microbiome.</title>
        <authorList>
            <person name="Cheng A.G."/>
            <person name="Ho P.Y."/>
            <person name="Aranda-Diaz A."/>
            <person name="Jain S."/>
            <person name="Yu F.B."/>
            <person name="Meng X."/>
            <person name="Wang M."/>
            <person name="Iakiviak M."/>
            <person name="Nagashima K."/>
            <person name="Zhao A."/>
            <person name="Murugkar P."/>
            <person name="Patil A."/>
            <person name="Atabakhsh K."/>
            <person name="Weakley A."/>
            <person name="Yan J."/>
            <person name="Brumbaugh A.R."/>
            <person name="Higginbottom S."/>
            <person name="Dimas A."/>
            <person name="Shiver A.L."/>
            <person name="Deutschbauer A."/>
            <person name="Neff N."/>
            <person name="Sonnenburg J.L."/>
            <person name="Huang K.C."/>
            <person name="Fischbach M.A."/>
        </authorList>
    </citation>
    <scope>NUCLEOTIDE SEQUENCE</scope>
    <source>
        <strain evidence="3">DSM 19829</strain>
    </source>
</reference>
<dbReference type="EMBL" id="CP102290">
    <property type="protein sequence ID" value="UWP61015.1"/>
    <property type="molecule type" value="Genomic_DNA"/>
</dbReference>
<accession>A0ABY5VK87</accession>
<organism evidence="3 4">
    <name type="scientific">Ruminococcus gauvreauii</name>
    <dbReference type="NCBI Taxonomy" id="438033"/>
    <lineage>
        <taxon>Bacteria</taxon>
        <taxon>Bacillati</taxon>
        <taxon>Bacillota</taxon>
        <taxon>Clostridia</taxon>
        <taxon>Eubacteriales</taxon>
        <taxon>Oscillospiraceae</taxon>
        <taxon>Ruminococcus</taxon>
    </lineage>
</organism>
<name>A0ABY5VK87_9FIRM</name>
<feature type="domain" description="Hydantoinase A/oxoprolinase" evidence="1">
    <location>
        <begin position="177"/>
        <end position="452"/>
    </location>
</feature>
<feature type="domain" description="Hydantoinase/oxoprolinase N-terminal" evidence="2">
    <location>
        <begin position="4"/>
        <end position="157"/>
    </location>
</feature>
<keyword evidence="4" id="KW-1185">Reference proteome</keyword>
<protein>
    <submittedName>
        <fullName evidence="3">Hydantoinase/oxoprolinase family protein</fullName>
    </submittedName>
</protein>
<dbReference type="InterPro" id="IPR008040">
    <property type="entry name" value="Hydant_A_N"/>
</dbReference>
<evidence type="ECO:0000259" key="1">
    <source>
        <dbReference type="Pfam" id="PF01968"/>
    </source>
</evidence>
<gene>
    <name evidence="3" type="ORF">NQ502_08300</name>
</gene>
<proteinExistence type="predicted"/>
<evidence type="ECO:0000259" key="2">
    <source>
        <dbReference type="Pfam" id="PF05378"/>
    </source>
</evidence>
<evidence type="ECO:0000313" key="4">
    <source>
        <dbReference type="Proteomes" id="UP001060164"/>
    </source>
</evidence>